<dbReference type="RefSeq" id="WP_139920802.1">
    <property type="nucleotide sequence ID" value="NZ_CBCSLE010000207.1"/>
</dbReference>
<name>A0A7X5BS82_9BACT</name>
<dbReference type="AlphaFoldDB" id="A0A7X5BS82"/>
<comment type="caution">
    <text evidence="1">The sequence shown here is derived from an EMBL/GenBank/DDBJ whole genome shotgun (WGS) entry which is preliminary data.</text>
</comment>
<gene>
    <name evidence="1" type="ORF">GTZ93_08650</name>
</gene>
<evidence type="ECO:0000313" key="2">
    <source>
        <dbReference type="Proteomes" id="UP000537825"/>
    </source>
</evidence>
<dbReference type="EMBL" id="JAAAPK010000002">
    <property type="protein sequence ID" value="NBC39898.1"/>
    <property type="molecule type" value="Genomic_DNA"/>
</dbReference>
<sequence>MDKAVRAAASAGATMKLLEAADVARIEHLLVECAKEADFIVNEREYGQGKYPDDKECFRVVGHDKDGKPIWRQAELGKLKHAVAFACVQREVRRLFPDNVSIEPRYGTSPTSGGPTMTNIWKGSKKPDIVLHATGQPLQIQCVFDLKFPCTLKSKGDPLSNDGTREQMSRYAELRGKCKPAIITPQFGVLRE</sequence>
<dbReference type="Proteomes" id="UP000537825">
    <property type="component" value="Unassembled WGS sequence"/>
</dbReference>
<accession>A0A7X5BS82</accession>
<proteinExistence type="predicted"/>
<reference evidence="1 2" key="1">
    <citation type="submission" date="2020-01" db="EMBL/GenBank/DDBJ databases">
        <title>The draft genome sequence of Corallococcus exiguus DSM 14696.</title>
        <authorList>
            <person name="Zhang X."/>
            <person name="Zhu H."/>
        </authorList>
    </citation>
    <scope>NUCLEOTIDE SEQUENCE [LARGE SCALE GENOMIC DNA]</scope>
    <source>
        <strain evidence="1 2">DSM 14696</strain>
    </source>
</reference>
<protein>
    <submittedName>
        <fullName evidence="1">Uncharacterized protein</fullName>
    </submittedName>
</protein>
<evidence type="ECO:0000313" key="1">
    <source>
        <dbReference type="EMBL" id="NBC39898.1"/>
    </source>
</evidence>
<keyword evidence="2" id="KW-1185">Reference proteome</keyword>
<organism evidence="1 2">
    <name type="scientific">Corallococcus exiguus</name>
    <dbReference type="NCBI Taxonomy" id="83462"/>
    <lineage>
        <taxon>Bacteria</taxon>
        <taxon>Pseudomonadati</taxon>
        <taxon>Myxococcota</taxon>
        <taxon>Myxococcia</taxon>
        <taxon>Myxococcales</taxon>
        <taxon>Cystobacterineae</taxon>
        <taxon>Myxococcaceae</taxon>
        <taxon>Corallococcus</taxon>
    </lineage>
</organism>